<evidence type="ECO:0000313" key="4">
    <source>
        <dbReference type="EMBL" id="CAB4767258.1"/>
    </source>
</evidence>
<dbReference type="PROSITE" id="PS51257">
    <property type="entry name" value="PROKAR_LIPOPROTEIN"/>
    <property type="match status" value="1"/>
</dbReference>
<feature type="region of interest" description="Disordered" evidence="1">
    <location>
        <begin position="28"/>
        <end position="65"/>
    </location>
</feature>
<organism evidence="4">
    <name type="scientific">freshwater metagenome</name>
    <dbReference type="NCBI Taxonomy" id="449393"/>
    <lineage>
        <taxon>unclassified sequences</taxon>
        <taxon>metagenomes</taxon>
        <taxon>ecological metagenomes</taxon>
    </lineage>
</organism>
<evidence type="ECO:0000259" key="2">
    <source>
        <dbReference type="Pfam" id="PF11258"/>
    </source>
</evidence>
<dbReference type="Gene3D" id="3.50.90.10">
    <property type="entry name" value="YerB-like"/>
    <property type="match status" value="1"/>
</dbReference>
<dbReference type="EMBL" id="CAEZYQ010000038">
    <property type="protein sequence ID" value="CAB4767258.1"/>
    <property type="molecule type" value="Genomic_DNA"/>
</dbReference>
<dbReference type="AlphaFoldDB" id="A0A6J6V866"/>
<sequence length="343" mass="35520">MPTRHRPARLAVCSLALAGLLGAAACGADDRPDTEGPSGAASQGVTAGSEVTPETWPLTGLPAKGGSAAARHPVMVLKMDNTSSAAPQIGLGSADLVVEELVEGGMTRLAAFFYSEIPGTVGPVRSMRSTDIGIVSPVDGAMVTSGAAPITIQRIRQAGIPFFGEGAKGFFRDSSRSAPYNLFTDLAQTATLVQGPPERPADYLEWGEAKDLPKGQPGRTLEARFSGGHATSWAFEGGRYRNVNTFAAAGDEFLADSVLVVRVRVGDAGYRDPAGNPVPESILEGKGPAVLLHGGRAVNLTWEKAGLDAPLQLRDRLGTVRVPAGRTWIELVPAATGSVSIGG</sequence>
<evidence type="ECO:0000259" key="3">
    <source>
        <dbReference type="Pfam" id="PF17479"/>
    </source>
</evidence>
<dbReference type="InterPro" id="IPR021416">
    <property type="entry name" value="DUF3048_N"/>
</dbReference>
<protein>
    <submittedName>
        <fullName evidence="4">Unannotated protein</fullName>
    </submittedName>
</protein>
<feature type="domain" description="DUF3048" evidence="2">
    <location>
        <begin position="58"/>
        <end position="189"/>
    </location>
</feature>
<dbReference type="SUPFAM" id="SSF159774">
    <property type="entry name" value="YerB-like"/>
    <property type="match status" value="1"/>
</dbReference>
<feature type="domain" description="DUF3048" evidence="3">
    <location>
        <begin position="229"/>
        <end position="329"/>
    </location>
</feature>
<name>A0A6J6V866_9ZZZZ</name>
<dbReference type="InterPro" id="IPR035328">
    <property type="entry name" value="DUF3048_C"/>
</dbReference>
<dbReference type="Pfam" id="PF11258">
    <property type="entry name" value="DUF3048"/>
    <property type="match status" value="1"/>
</dbReference>
<reference evidence="4" key="1">
    <citation type="submission" date="2020-05" db="EMBL/GenBank/DDBJ databases">
        <authorList>
            <person name="Chiriac C."/>
            <person name="Salcher M."/>
            <person name="Ghai R."/>
            <person name="Kavagutti S V."/>
        </authorList>
    </citation>
    <scope>NUCLEOTIDE SEQUENCE</scope>
</reference>
<dbReference type="Pfam" id="PF17479">
    <property type="entry name" value="DUF3048_C"/>
    <property type="match status" value="1"/>
</dbReference>
<evidence type="ECO:0000256" key="1">
    <source>
        <dbReference type="SAM" id="MobiDB-lite"/>
    </source>
</evidence>
<gene>
    <name evidence="4" type="ORF">UFOPK2761_03163</name>
</gene>
<dbReference type="InterPro" id="IPR023158">
    <property type="entry name" value="YerB-like_sf"/>
</dbReference>
<proteinExistence type="predicted"/>
<accession>A0A6J6V866</accession>